<keyword evidence="1" id="KW-0223">Dioxygenase</keyword>
<dbReference type="GO" id="GO:0051213">
    <property type="term" value="F:dioxygenase activity"/>
    <property type="evidence" value="ECO:0007669"/>
    <property type="project" value="UniProtKB-KW"/>
</dbReference>
<gene>
    <name evidence="1" type="ORF">ACFO3J_35480</name>
</gene>
<dbReference type="Proteomes" id="UP001595765">
    <property type="component" value="Unassembled WGS sequence"/>
</dbReference>
<keyword evidence="2" id="KW-1185">Reference proteome</keyword>
<dbReference type="SUPFAM" id="SSF51197">
    <property type="entry name" value="Clavaminate synthase-like"/>
    <property type="match status" value="1"/>
</dbReference>
<dbReference type="Gene3D" id="2.60.120.620">
    <property type="entry name" value="q2cbj1_9rhob like domain"/>
    <property type="match status" value="1"/>
</dbReference>
<sequence length="248" mass="27378">MHELVEQRLDDLATHGFVVIEGALGPDECAALSGRLRALHAEGHPRGSNDVGTVWFDDVLDVDPGLFGGLIAHPSVREELRGLCGRQLQLRSLRGHVYPGAYKQHWHMDFYGYWDQAAEGRLASRGTAVNTTFYFQDGGPATSHLEFVTGGHLRPPEGVKRGEVVATEDNAFTRWCEEQPRTVVYPKAGDCVLFFSHIPHRGVKTDDTTERSNVVCHYQVNPFYPGVWFLSETLGDDGVYPLAGGSTA</sequence>
<dbReference type="Pfam" id="PF05721">
    <property type="entry name" value="PhyH"/>
    <property type="match status" value="1"/>
</dbReference>
<organism evidence="1 2">
    <name type="scientific">Streptomyces polygonati</name>
    <dbReference type="NCBI Taxonomy" id="1617087"/>
    <lineage>
        <taxon>Bacteria</taxon>
        <taxon>Bacillati</taxon>
        <taxon>Actinomycetota</taxon>
        <taxon>Actinomycetes</taxon>
        <taxon>Kitasatosporales</taxon>
        <taxon>Streptomycetaceae</taxon>
        <taxon>Streptomyces</taxon>
    </lineage>
</organism>
<evidence type="ECO:0000313" key="2">
    <source>
        <dbReference type="Proteomes" id="UP001595765"/>
    </source>
</evidence>
<evidence type="ECO:0000313" key="1">
    <source>
        <dbReference type="EMBL" id="MFC4036701.1"/>
    </source>
</evidence>
<reference evidence="2" key="1">
    <citation type="journal article" date="2019" name="Int. J. Syst. Evol. Microbiol.">
        <title>The Global Catalogue of Microorganisms (GCM) 10K type strain sequencing project: providing services to taxonomists for standard genome sequencing and annotation.</title>
        <authorList>
            <consortium name="The Broad Institute Genomics Platform"/>
            <consortium name="The Broad Institute Genome Sequencing Center for Infectious Disease"/>
            <person name="Wu L."/>
            <person name="Ma J."/>
        </authorList>
    </citation>
    <scope>NUCLEOTIDE SEQUENCE [LARGE SCALE GENOMIC DNA]</scope>
    <source>
        <strain evidence="2">CGMCC 4.7237</strain>
    </source>
</reference>
<dbReference type="EMBL" id="JBHSBB010000053">
    <property type="protein sequence ID" value="MFC4036701.1"/>
    <property type="molecule type" value="Genomic_DNA"/>
</dbReference>
<comment type="caution">
    <text evidence="1">The sequence shown here is derived from an EMBL/GenBank/DDBJ whole genome shotgun (WGS) entry which is preliminary data.</text>
</comment>
<proteinExistence type="predicted"/>
<accession>A0ABV8I0M6</accession>
<dbReference type="InterPro" id="IPR008775">
    <property type="entry name" value="Phytyl_CoA_dOase-like"/>
</dbReference>
<dbReference type="RefSeq" id="WP_386438859.1">
    <property type="nucleotide sequence ID" value="NZ_JBHSBB010000053.1"/>
</dbReference>
<keyword evidence="1" id="KW-0560">Oxidoreductase</keyword>
<name>A0ABV8I0M6_9ACTN</name>
<protein>
    <submittedName>
        <fullName evidence="1">Phytanoyl-CoA dioxygenase family protein</fullName>
    </submittedName>
</protein>